<evidence type="ECO:0000313" key="3">
    <source>
        <dbReference type="EMBL" id="MBD8870383.1"/>
    </source>
</evidence>
<dbReference type="Proteomes" id="UP000616839">
    <property type="component" value="Unassembled WGS sequence"/>
</dbReference>
<protein>
    <submittedName>
        <fullName evidence="3">Carbohydrate ABC transporter substrate-binding protein</fullName>
    </submittedName>
</protein>
<comment type="caution">
    <text evidence="3">The sequence shown here is derived from an EMBL/GenBank/DDBJ whole genome shotgun (WGS) entry which is preliminary data.</text>
</comment>
<dbReference type="AlphaFoldDB" id="A0A927K7E9"/>
<dbReference type="PANTHER" id="PTHR43649">
    <property type="entry name" value="ARABINOSE-BINDING PROTEIN-RELATED"/>
    <property type="match status" value="1"/>
</dbReference>
<dbReference type="EMBL" id="JACYXZ010000003">
    <property type="protein sequence ID" value="MBD8870383.1"/>
    <property type="molecule type" value="Genomic_DNA"/>
</dbReference>
<dbReference type="RefSeq" id="WP_192143688.1">
    <property type="nucleotide sequence ID" value="NZ_JACYXZ010000003.1"/>
</dbReference>
<proteinExistence type="inferred from homology"/>
<keyword evidence="4" id="KW-1185">Reference proteome</keyword>
<dbReference type="SUPFAM" id="SSF53850">
    <property type="entry name" value="Periplasmic binding protein-like II"/>
    <property type="match status" value="1"/>
</dbReference>
<organism evidence="3 4">
    <name type="scientific">Nocardioides donggukensis</name>
    <dbReference type="NCBI Taxonomy" id="2774019"/>
    <lineage>
        <taxon>Bacteria</taxon>
        <taxon>Bacillati</taxon>
        <taxon>Actinomycetota</taxon>
        <taxon>Actinomycetes</taxon>
        <taxon>Propionibacteriales</taxon>
        <taxon>Nocardioidaceae</taxon>
        <taxon>Nocardioides</taxon>
    </lineage>
</organism>
<keyword evidence="2" id="KW-0813">Transport</keyword>
<dbReference type="PROSITE" id="PS51257">
    <property type="entry name" value="PROKAR_LIPOPROTEIN"/>
    <property type="match status" value="1"/>
</dbReference>
<comment type="similarity">
    <text evidence="1">Belongs to the bacterial solute-binding protein 1 family.</text>
</comment>
<evidence type="ECO:0000256" key="1">
    <source>
        <dbReference type="ARBA" id="ARBA00008520"/>
    </source>
</evidence>
<dbReference type="InterPro" id="IPR050490">
    <property type="entry name" value="Bact_solute-bd_prot1"/>
</dbReference>
<evidence type="ECO:0000313" key="4">
    <source>
        <dbReference type="Proteomes" id="UP000616839"/>
    </source>
</evidence>
<dbReference type="PANTHER" id="PTHR43649:SF29">
    <property type="entry name" value="OSMOPROTECTIVE COMPOUNDS-BINDING PROTEIN GGTB"/>
    <property type="match status" value="1"/>
</dbReference>
<evidence type="ECO:0000256" key="2">
    <source>
        <dbReference type="ARBA" id="ARBA00022448"/>
    </source>
</evidence>
<sequence length="439" mass="46766">MATGQRRRLAAVGVAATLALITSGCLQSDDGGGGGSGGSDDGDGKVTILGAFGGPEKDAFEASLKAFEDESGIDIEYTEDTDFTTTIVQKVNSGDAPDIGLFPQPGGLIELADDMTPMEDVIDIGAIEETLIPGFLDAATADGTVYGAPMRMAVKSIVWYPKPAYEDAGYNTEPATFQELMSEADKIAADGTKPWCMGWESDQATGWVGTDWLEEMVLRLHGPDVYDQWVAHEIPFNDPQIVEALDAFGEIAKSDDMVLGGAKGILNTGFADAMTPAFKAEPSCYLHRQGNFATGFYPKDVQADLDGSVGTFYFPAYEGGYDGQPLLGGGDLAATFNGDDDDVKEVMTFLTSDEFGGEWAQVGGWLSPHATFDDSQYADDTTRAIAQLAADADVFRFDASDLMPKAVGSDSFWVGMVDWMGGQSSQETLDQIEETWPAS</sequence>
<dbReference type="Gene3D" id="3.40.190.10">
    <property type="entry name" value="Periplasmic binding protein-like II"/>
    <property type="match status" value="2"/>
</dbReference>
<name>A0A927K7E9_9ACTN</name>
<reference evidence="3" key="1">
    <citation type="submission" date="2020-09" db="EMBL/GenBank/DDBJ databases">
        <title>Nocardioides sp. strain MJB4 16S ribosomal RNA gene Genome sequencing and assembly.</title>
        <authorList>
            <person name="Kim I."/>
        </authorList>
    </citation>
    <scope>NUCLEOTIDE SEQUENCE</scope>
    <source>
        <strain evidence="3">MJB4</strain>
    </source>
</reference>
<accession>A0A927K7E9</accession>
<gene>
    <name evidence="3" type="ORF">IE331_12170</name>
</gene>